<feature type="transmembrane region" description="Helical" evidence="13">
    <location>
        <begin position="234"/>
        <end position="257"/>
    </location>
</feature>
<feature type="transmembrane region" description="Helical" evidence="13">
    <location>
        <begin position="388"/>
        <end position="410"/>
    </location>
</feature>
<gene>
    <name evidence="14" type="ordered locus">Nitsa_0619</name>
</gene>
<keyword evidence="7 13" id="KW-0812">Transmembrane</keyword>
<feature type="transmembrane region" description="Helical" evidence="13">
    <location>
        <begin position="452"/>
        <end position="477"/>
    </location>
</feature>
<evidence type="ECO:0000256" key="3">
    <source>
        <dbReference type="ARBA" id="ARBA00022448"/>
    </source>
</evidence>
<protein>
    <submittedName>
        <fullName evidence="14">Cation transporter</fullName>
    </submittedName>
</protein>
<organism evidence="14 15">
    <name type="scientific">Nitratifractor salsuginis (strain DSM 16511 / JCM 12458 / E9I37-1)</name>
    <dbReference type="NCBI Taxonomy" id="749222"/>
    <lineage>
        <taxon>Bacteria</taxon>
        <taxon>Pseudomonadati</taxon>
        <taxon>Campylobacterota</taxon>
        <taxon>Epsilonproteobacteria</taxon>
        <taxon>Campylobacterales</taxon>
        <taxon>Sulfurovaceae</taxon>
        <taxon>Nitratifractor</taxon>
    </lineage>
</organism>
<feature type="transmembrane region" description="Helical" evidence="13">
    <location>
        <begin position="180"/>
        <end position="200"/>
    </location>
</feature>
<accession>E6X1F4</accession>
<dbReference type="AlphaFoldDB" id="E6X1F4"/>
<keyword evidence="3" id="KW-0813">Transport</keyword>
<feature type="binding site" evidence="12">
    <location>
        <position position="429"/>
    </location>
    <ligand>
        <name>K(+)</name>
        <dbReference type="ChEBI" id="CHEBI:29103"/>
    </ligand>
</feature>
<keyword evidence="4" id="KW-1003">Cell membrane</keyword>
<dbReference type="EMBL" id="CP002452">
    <property type="protein sequence ID" value="ADV45887.1"/>
    <property type="molecule type" value="Genomic_DNA"/>
</dbReference>
<dbReference type="STRING" id="749222.Nitsa_0619"/>
<dbReference type="RefSeq" id="WP_013553583.1">
    <property type="nucleotide sequence ID" value="NC_014935.1"/>
</dbReference>
<evidence type="ECO:0000313" key="15">
    <source>
        <dbReference type="Proteomes" id="UP000008633"/>
    </source>
</evidence>
<feature type="transmembrane region" description="Helical" evidence="13">
    <location>
        <begin position="422"/>
        <end position="440"/>
    </location>
</feature>
<dbReference type="OrthoDB" id="9810952at2"/>
<evidence type="ECO:0000313" key="14">
    <source>
        <dbReference type="EMBL" id="ADV45887.1"/>
    </source>
</evidence>
<dbReference type="KEGG" id="nsa:Nitsa_0619"/>
<dbReference type="PANTHER" id="PTHR32024">
    <property type="entry name" value="TRK SYSTEM POTASSIUM UPTAKE PROTEIN TRKG-RELATED"/>
    <property type="match status" value="1"/>
</dbReference>
<keyword evidence="8 12" id="KW-0630">Potassium</keyword>
<keyword evidence="6" id="KW-0633">Potassium transport</keyword>
<comment type="similarity">
    <text evidence="2">Belongs to the TrkH potassium transport family.</text>
</comment>
<sequence>MDFKSIFKVLALIGMAVGAFFATEIPVAIYYEEPVDKLMLFLTIFFLINAGIFFILKNHKVDLKIRESILSVNLLWILLGIGGGIPLWLYTYVSPASAFFEAVSGFTTTGATVYSDIESLPHFILFHRSLMHWMGGMGIIVLGVGLLSMINPSGSLSLFKAESTGIQIEKLRPKIKDTALSLWGIYLGLTILDMLLLKFLGMNWFDALNHAFSTLSTGGFSTKNDSLGGFHSDAIIWVTTVFMLLAGINFLAHLRLLYRDFSGYKSEEVRWYLIVFFVLSIFLTLTHEIDDSAQLWFSATHSFFTVASVMTTTGFASTNYGVWGHPAIALIFLAMLVGGNAGSTAGGVKVIRYVVIIKTLFAELKRILHPRALIAVYVDGNKLKENVIASTFGFFILYIFTNVLLSLYLYGRGFDAMTSISGALAIVGNIGPGFAQVGPADNFGFFSDIDKIILSIGMIIGRLECYTVYVLLSLSFWKKF</sequence>
<dbReference type="GO" id="GO:0015379">
    <property type="term" value="F:potassium:chloride symporter activity"/>
    <property type="evidence" value="ECO:0007669"/>
    <property type="project" value="InterPro"/>
</dbReference>
<evidence type="ECO:0000256" key="2">
    <source>
        <dbReference type="ARBA" id="ARBA00009137"/>
    </source>
</evidence>
<evidence type="ECO:0000256" key="9">
    <source>
        <dbReference type="ARBA" id="ARBA00022989"/>
    </source>
</evidence>
<proteinExistence type="inferred from homology"/>
<dbReference type="PIRSF" id="PIRSF006247">
    <property type="entry name" value="TrkH"/>
    <property type="match status" value="1"/>
</dbReference>
<evidence type="ECO:0000256" key="5">
    <source>
        <dbReference type="ARBA" id="ARBA00022519"/>
    </source>
</evidence>
<comment type="subcellular location">
    <subcellularLocation>
        <location evidence="1">Cell inner membrane</location>
        <topology evidence="1">Multi-pass membrane protein</topology>
    </subcellularLocation>
</comment>
<reference evidence="14 15" key="1">
    <citation type="journal article" date="2011" name="Stand. Genomic Sci.">
        <title>Complete genome sequence of Nitratifractor salsuginis type strain (E9I37-1).</title>
        <authorList>
            <person name="Anderson I."/>
            <person name="Sikorski J."/>
            <person name="Zeytun A."/>
            <person name="Nolan M."/>
            <person name="Lapidus A."/>
            <person name="Lucas S."/>
            <person name="Hammon N."/>
            <person name="Deshpande S."/>
            <person name="Cheng J.F."/>
            <person name="Tapia R."/>
            <person name="Han C."/>
            <person name="Goodwin L."/>
            <person name="Pitluck S."/>
            <person name="Liolios K."/>
            <person name="Pagani I."/>
            <person name="Ivanova N."/>
            <person name="Huntemann M."/>
            <person name="Mavromatis K."/>
            <person name="Ovchinikova G."/>
            <person name="Pati A."/>
            <person name="Chen A."/>
            <person name="Palaniappan K."/>
            <person name="Land M."/>
            <person name="Hauser L."/>
            <person name="Brambilla E.M."/>
            <person name="Ngatchou-Djao O.D."/>
            <person name="Rohde M."/>
            <person name="Tindall B.J."/>
            <person name="Goker M."/>
            <person name="Detter J.C."/>
            <person name="Woyke T."/>
            <person name="Bristow J."/>
            <person name="Eisen J.A."/>
            <person name="Markowitz V."/>
            <person name="Hugenholtz P."/>
            <person name="Klenk H.P."/>
            <person name="Kyrpides N.C."/>
        </authorList>
    </citation>
    <scope>NUCLEOTIDE SEQUENCE [LARGE SCALE GENOMIC DNA]</scope>
    <source>
        <strain evidence="15">DSM 16511 / JCM 12458 / E9I37-1</strain>
    </source>
</reference>
<evidence type="ECO:0000256" key="11">
    <source>
        <dbReference type="ARBA" id="ARBA00023136"/>
    </source>
</evidence>
<dbReference type="GO" id="GO:0005886">
    <property type="term" value="C:plasma membrane"/>
    <property type="evidence" value="ECO:0007669"/>
    <property type="project" value="UniProtKB-SubCell"/>
</dbReference>
<dbReference type="Proteomes" id="UP000008633">
    <property type="component" value="Chromosome"/>
</dbReference>
<evidence type="ECO:0000256" key="12">
    <source>
        <dbReference type="PIRSR" id="PIRSR006247-1"/>
    </source>
</evidence>
<dbReference type="PANTHER" id="PTHR32024:SF2">
    <property type="entry name" value="TRK SYSTEM POTASSIUM UPTAKE PROTEIN TRKG-RELATED"/>
    <property type="match status" value="1"/>
</dbReference>
<evidence type="ECO:0000256" key="8">
    <source>
        <dbReference type="ARBA" id="ARBA00022958"/>
    </source>
</evidence>
<evidence type="ECO:0000256" key="10">
    <source>
        <dbReference type="ARBA" id="ARBA00023065"/>
    </source>
</evidence>
<name>E6X1F4_NITSE</name>
<dbReference type="InterPro" id="IPR003445">
    <property type="entry name" value="Cat_transpt"/>
</dbReference>
<evidence type="ECO:0000256" key="13">
    <source>
        <dbReference type="SAM" id="Phobius"/>
    </source>
</evidence>
<keyword evidence="11 13" id="KW-0472">Membrane</keyword>
<keyword evidence="9 13" id="KW-1133">Transmembrane helix</keyword>
<dbReference type="HOGENOM" id="CLU_030708_0_2_7"/>
<dbReference type="eggNOG" id="COG0168">
    <property type="taxonomic scope" value="Bacteria"/>
</dbReference>
<keyword evidence="5" id="KW-0997">Cell inner membrane</keyword>
<evidence type="ECO:0000256" key="7">
    <source>
        <dbReference type="ARBA" id="ARBA00022692"/>
    </source>
</evidence>
<evidence type="ECO:0000256" key="6">
    <source>
        <dbReference type="ARBA" id="ARBA00022538"/>
    </source>
</evidence>
<reference evidence="15" key="2">
    <citation type="submission" date="2011-01" db="EMBL/GenBank/DDBJ databases">
        <title>The complete genome of Nitratifractor salsuginis DSM 16511.</title>
        <authorList>
            <consortium name="US DOE Joint Genome Institute (JGI-PGF)"/>
            <person name="Lucas S."/>
            <person name="Copeland A."/>
            <person name="Lapidus A."/>
            <person name="Bruce D."/>
            <person name="Goodwin L."/>
            <person name="Pitluck S."/>
            <person name="Kyrpides N."/>
            <person name="Mavromatis K."/>
            <person name="Ivanova N."/>
            <person name="Mikhailova N."/>
            <person name="Zeytun A."/>
            <person name="Detter J.C."/>
            <person name="Tapia R."/>
            <person name="Han C."/>
            <person name="Land M."/>
            <person name="Hauser L."/>
            <person name="Markowitz V."/>
            <person name="Cheng J.-F."/>
            <person name="Hugenholtz P."/>
            <person name="Woyke T."/>
            <person name="Wu D."/>
            <person name="Tindall B."/>
            <person name="Schuetze A."/>
            <person name="Brambilla E."/>
            <person name="Klenk H.-P."/>
            <person name="Eisen J.A."/>
        </authorList>
    </citation>
    <scope>NUCLEOTIDE SEQUENCE [LARGE SCALE GENOMIC DNA]</scope>
    <source>
        <strain evidence="15">DSM 16511 / JCM 12458 / E9I37-1</strain>
    </source>
</reference>
<feature type="transmembrane region" description="Helical" evidence="13">
    <location>
        <begin position="37"/>
        <end position="56"/>
    </location>
</feature>
<feature type="binding site" evidence="12">
    <location>
        <position position="313"/>
    </location>
    <ligand>
        <name>K(+)</name>
        <dbReference type="ChEBI" id="CHEBI:29103"/>
    </ligand>
</feature>
<feature type="binding site" evidence="12">
    <location>
        <position position="312"/>
    </location>
    <ligand>
        <name>K(+)</name>
        <dbReference type="ChEBI" id="CHEBI:29103"/>
    </ligand>
</feature>
<keyword evidence="12" id="KW-0479">Metal-binding</keyword>
<feature type="transmembrane region" description="Helical" evidence="13">
    <location>
        <begin position="269"/>
        <end position="287"/>
    </location>
</feature>
<feature type="binding site" evidence="12">
    <location>
        <position position="218"/>
    </location>
    <ligand>
        <name>K(+)</name>
        <dbReference type="ChEBI" id="CHEBI:29103"/>
    </ligand>
</feature>
<feature type="transmembrane region" description="Helical" evidence="13">
    <location>
        <begin position="68"/>
        <end position="90"/>
    </location>
</feature>
<evidence type="ECO:0000256" key="1">
    <source>
        <dbReference type="ARBA" id="ARBA00004429"/>
    </source>
</evidence>
<keyword evidence="10" id="KW-0406">Ion transport</keyword>
<feature type="transmembrane region" description="Helical" evidence="13">
    <location>
        <begin position="9"/>
        <end position="31"/>
    </location>
</feature>
<dbReference type="GO" id="GO:0046872">
    <property type="term" value="F:metal ion binding"/>
    <property type="evidence" value="ECO:0007669"/>
    <property type="project" value="UniProtKB-KW"/>
</dbReference>
<feature type="transmembrane region" description="Helical" evidence="13">
    <location>
        <begin position="130"/>
        <end position="150"/>
    </location>
</feature>
<dbReference type="Pfam" id="PF02386">
    <property type="entry name" value="TrkH"/>
    <property type="match status" value="1"/>
</dbReference>
<feature type="binding site" evidence="12">
    <location>
        <position position="109"/>
    </location>
    <ligand>
        <name>K(+)</name>
        <dbReference type="ChEBI" id="CHEBI:29103"/>
    </ligand>
</feature>
<dbReference type="InterPro" id="IPR004772">
    <property type="entry name" value="TrkH"/>
</dbReference>
<feature type="binding site" evidence="12">
    <location>
        <position position="108"/>
    </location>
    <ligand>
        <name>K(+)</name>
        <dbReference type="ChEBI" id="CHEBI:29103"/>
    </ligand>
</feature>
<keyword evidence="15" id="KW-1185">Reference proteome</keyword>
<evidence type="ECO:0000256" key="4">
    <source>
        <dbReference type="ARBA" id="ARBA00022475"/>
    </source>
</evidence>